<keyword evidence="3" id="KW-1185">Reference proteome</keyword>
<keyword evidence="1" id="KW-0472">Membrane</keyword>
<dbReference type="PATRIC" id="fig|584657.3.peg.2467"/>
<evidence type="ECO:0000256" key="1">
    <source>
        <dbReference type="SAM" id="Phobius"/>
    </source>
</evidence>
<feature type="transmembrane region" description="Helical" evidence="1">
    <location>
        <begin position="27"/>
        <end position="48"/>
    </location>
</feature>
<reference evidence="3" key="1">
    <citation type="submission" date="2013-08" db="EMBL/GenBank/DDBJ databases">
        <title>Intrasporangium oryzae NRRL B-24470.</title>
        <authorList>
            <person name="Liu H."/>
            <person name="Wang G."/>
        </authorList>
    </citation>
    <scope>NUCLEOTIDE SEQUENCE [LARGE SCALE GENOMIC DNA]</scope>
    <source>
        <strain evidence="3">Q5-1</strain>
    </source>
</reference>
<dbReference type="Proteomes" id="UP000019494">
    <property type="component" value="Unassembled WGS sequence"/>
</dbReference>
<dbReference type="InterPro" id="IPR009781">
    <property type="entry name" value="DUF1345"/>
</dbReference>
<keyword evidence="1" id="KW-0812">Transmembrane</keyword>
<evidence type="ECO:0000313" key="2">
    <source>
        <dbReference type="EMBL" id="EWT05640.1"/>
    </source>
</evidence>
<dbReference type="Pfam" id="PF07077">
    <property type="entry name" value="DUF1345"/>
    <property type="match status" value="1"/>
</dbReference>
<organism evidence="2 3">
    <name type="scientific">Intrasporangium chromatireducens Q5-1</name>
    <dbReference type="NCBI Taxonomy" id="584657"/>
    <lineage>
        <taxon>Bacteria</taxon>
        <taxon>Bacillati</taxon>
        <taxon>Actinomycetota</taxon>
        <taxon>Actinomycetes</taxon>
        <taxon>Micrococcales</taxon>
        <taxon>Intrasporangiaceae</taxon>
        <taxon>Intrasporangium</taxon>
    </lineage>
</organism>
<feature type="transmembrane region" description="Helical" evidence="1">
    <location>
        <begin position="106"/>
        <end position="126"/>
    </location>
</feature>
<comment type="caution">
    <text evidence="2">The sequence shown here is derived from an EMBL/GenBank/DDBJ whole genome shotgun (WGS) entry which is preliminary data.</text>
</comment>
<evidence type="ECO:0000313" key="3">
    <source>
        <dbReference type="Proteomes" id="UP000019494"/>
    </source>
</evidence>
<sequence>MRLSVALIIGVVVGVLGGLVHVGPPRTVVANILIGFVAAGLAFSLPLLTSLMRMDPAATRDHVEGEDPGAALTDIIVITVGLLGLCGVGVLLVGSSSHGAEQVIDALIGVAAIAVGWLLVHSVYLLRYARIYYSSPSPPIDFKQVADPQFSDFAYFSFNNGMAYQVSDADLKNSSIRRVVLGQCLLGYVYGTVIIAATINLIAGLAGKTG</sequence>
<feature type="transmembrane region" description="Helical" evidence="1">
    <location>
        <begin position="185"/>
        <end position="206"/>
    </location>
</feature>
<accession>W9GHU1</accession>
<feature type="transmembrane region" description="Helical" evidence="1">
    <location>
        <begin position="69"/>
        <end position="94"/>
    </location>
</feature>
<evidence type="ECO:0008006" key="4">
    <source>
        <dbReference type="Google" id="ProtNLM"/>
    </source>
</evidence>
<keyword evidence="1" id="KW-1133">Transmembrane helix</keyword>
<gene>
    <name evidence="2" type="ORF">N864_23260</name>
</gene>
<name>W9GHU1_9MICO</name>
<dbReference type="AlphaFoldDB" id="W9GHU1"/>
<proteinExistence type="predicted"/>
<dbReference type="EMBL" id="AWQS01000098">
    <property type="protein sequence ID" value="EWT05640.1"/>
    <property type="molecule type" value="Genomic_DNA"/>
</dbReference>
<protein>
    <recommendedName>
        <fullName evidence="4">DUF1345 domain-containing protein</fullName>
    </recommendedName>
</protein>